<evidence type="ECO:0000313" key="3">
    <source>
        <dbReference type="Proteomes" id="UP000030518"/>
    </source>
</evidence>
<dbReference type="EMBL" id="JRKJ01000005">
    <property type="protein sequence ID" value="KGQ19941.1"/>
    <property type="molecule type" value="Genomic_DNA"/>
</dbReference>
<evidence type="ECO:0000313" key="2">
    <source>
        <dbReference type="EMBL" id="KGQ19941.1"/>
    </source>
</evidence>
<dbReference type="Pfam" id="PF18454">
    <property type="entry name" value="Mtd_N"/>
    <property type="match status" value="1"/>
</dbReference>
<dbReference type="InterPro" id="IPR041352">
    <property type="entry name" value="Mtd_N"/>
</dbReference>
<dbReference type="Proteomes" id="UP000030518">
    <property type="component" value="Unassembled WGS sequence"/>
</dbReference>
<evidence type="ECO:0000259" key="1">
    <source>
        <dbReference type="Pfam" id="PF18454"/>
    </source>
</evidence>
<comment type="caution">
    <text evidence="2">The sequence shown here is derived from an EMBL/GenBank/DDBJ whole genome shotgun (WGS) entry which is preliminary data.</text>
</comment>
<feature type="domain" description="Major tropism determinant N-terminal" evidence="1">
    <location>
        <begin position="12"/>
        <end position="48"/>
    </location>
</feature>
<sequence length="324" mass="34317">MATYTIPQRFAIRGDTAEILYARNEVLKAREQCVETDTGKIKIGDGTTAWNDLPYVAYAFANLADLADGDVLLWDATAERWMPSAGVGDNSITYAMLQDITTTKRVLGRNTAGSGDTEEVSLTQLLDWIGSAARGDILYRGASSWARLGAGTAGQVLQTGGTSGDPSWVSPSGGMWTAVKKTANTSRTSTTTLADDPHLSFACTSGTTYRVRVFVSYSSVSSTPDFKYNPAFSAAFTNEFTIRRQFLPVGTIGTDNEAVAVGTGIINSAGVGVTSSAAGQGFVHLDLIFTASASGTFSFQWAQNTSDVTAVIVLAGSYLEYATF</sequence>
<dbReference type="SUPFAM" id="SSF69349">
    <property type="entry name" value="Phage fibre proteins"/>
    <property type="match status" value="1"/>
</dbReference>
<dbReference type="eggNOG" id="ENOG5033AM6">
    <property type="taxonomic scope" value="Bacteria"/>
</dbReference>
<dbReference type="PATRIC" id="fig|1300345.3.peg.1017"/>
<dbReference type="RefSeq" id="WP_052116158.1">
    <property type="nucleotide sequence ID" value="NZ_JRKJ01000005.1"/>
</dbReference>
<dbReference type="AlphaFoldDB" id="A0A0A2WIC4"/>
<reference evidence="2 3" key="1">
    <citation type="submission" date="2014-09" db="EMBL/GenBank/DDBJ databases">
        <title>Genome sequences of Lysobacter dokdonensis DS-58.</title>
        <authorList>
            <person name="Kim J.F."/>
            <person name="Kwak M.-J."/>
        </authorList>
    </citation>
    <scope>NUCLEOTIDE SEQUENCE [LARGE SCALE GENOMIC DNA]</scope>
    <source>
        <strain evidence="2 3">DS-58</strain>
    </source>
</reference>
<protein>
    <submittedName>
        <fullName evidence="2">PE-PGRS family protein</fullName>
    </submittedName>
</protein>
<gene>
    <name evidence="2" type="ORF">LF41_2448</name>
</gene>
<dbReference type="STRING" id="1300345.LF41_2448"/>
<organism evidence="2 3">
    <name type="scientific">Lysobacter dokdonensis DS-58</name>
    <dbReference type="NCBI Taxonomy" id="1300345"/>
    <lineage>
        <taxon>Bacteria</taxon>
        <taxon>Pseudomonadati</taxon>
        <taxon>Pseudomonadota</taxon>
        <taxon>Gammaproteobacteria</taxon>
        <taxon>Lysobacterales</taxon>
        <taxon>Lysobacteraceae</taxon>
        <taxon>Noviluteimonas</taxon>
    </lineage>
</organism>
<name>A0A0A2WIC4_9GAMM</name>
<dbReference type="OrthoDB" id="6054389at2"/>
<accession>A0A0A2WIC4</accession>
<keyword evidence="3" id="KW-1185">Reference proteome</keyword>
<proteinExistence type="predicted"/>